<feature type="region of interest" description="Disordered" evidence="1">
    <location>
        <begin position="62"/>
        <end position="120"/>
    </location>
</feature>
<proteinExistence type="predicted"/>
<sequence length="834" mass="92455">MSTKAIADQPKVARAASILIRAPTLTVREAMLAAQFSVAEASMKWLQRKRGLKHSLPASSILARKSTGSSSSSSSNISPLTDDSGIRDDNIENVPPPSPPQKMKKQRLTAKQVQDKRENDLVMKTKAKKAHKEATILYDRERQKENNGGMSVRKVEEFIKAKHGGVGPSRATIHRYVVEYGLIGMSPRKHGPEGNIPGMMYTALCMAYGSFLCINQINAMGSNNSRTKLVPIIAETMNISVSSSKELIKRLCRDMAIDMKCDKLSFAEERRVRWTTYANLELWFDSWEKALIDLGFMEDDGSGKYIIPEHQLRNIINFDETCLSLDGSSINRGGRPAAYYHDPRLPQVGISTSKTSHTTTMITGSNAWGEALPPHFQFMTSAQTDEGKQIRNDCIRYMMNVRGEFGLGEVVSKPVSIGMNEKGGMDEEEFAKYICNAIMPLYPNASPEKGKWVLLKCDSGPGRMNLDLLAELRTSGFILFPGVPNTTAVSQETDQNYGPFKTQYCKNLDAVVDERIKQKKCIQLPPQVGLIVFGGMDPETNLVVKSAFECGFSRDNCRNAWGKVGAAPLTRACMMNKKVRRSIGDGSDEYQQMLLNIQTANDVSTNALSTGGYNGSVMRQEILAIPTTEQITEEHSAERLQLLAKSNTHGKLFTATGGGHLTSDDIFIASEIATREKEKKRLTSEKTRRLRKMAAEEKGKSVLSTKGAEGNGWSVPDVDAVLAWYDVPQRNKLTTKEAKMRAWAKIRQEGKEPPMYAKWTDDDERELLEASKTEITLNDTALGRVQQRKKTEFMQAVPTLTREEWADVLLQREIAESALDSSDNGMGEGASGAV</sequence>
<accession>A0ABD3M5E0</accession>
<name>A0ABD3M5E0_9STRA</name>
<dbReference type="AlphaFoldDB" id="A0ABD3M5E0"/>
<organism evidence="2 3">
    <name type="scientific">Discostella pseudostelligera</name>
    <dbReference type="NCBI Taxonomy" id="259834"/>
    <lineage>
        <taxon>Eukaryota</taxon>
        <taxon>Sar</taxon>
        <taxon>Stramenopiles</taxon>
        <taxon>Ochrophyta</taxon>
        <taxon>Bacillariophyta</taxon>
        <taxon>Coscinodiscophyceae</taxon>
        <taxon>Thalassiosirophycidae</taxon>
        <taxon>Stephanodiscales</taxon>
        <taxon>Stephanodiscaceae</taxon>
        <taxon>Discostella</taxon>
    </lineage>
</organism>
<evidence type="ECO:0000313" key="2">
    <source>
        <dbReference type="EMBL" id="KAL3757961.1"/>
    </source>
</evidence>
<dbReference type="EMBL" id="JALLBG020000246">
    <property type="protein sequence ID" value="KAL3757961.1"/>
    <property type="molecule type" value="Genomic_DNA"/>
</dbReference>
<evidence type="ECO:0000313" key="3">
    <source>
        <dbReference type="Proteomes" id="UP001530293"/>
    </source>
</evidence>
<protein>
    <submittedName>
        <fullName evidence="2">Uncharacterized protein</fullName>
    </submittedName>
</protein>
<feature type="region of interest" description="Disordered" evidence="1">
    <location>
        <begin position="678"/>
        <end position="708"/>
    </location>
</feature>
<comment type="caution">
    <text evidence="2">The sequence shown here is derived from an EMBL/GenBank/DDBJ whole genome shotgun (WGS) entry which is preliminary data.</text>
</comment>
<gene>
    <name evidence="2" type="ORF">ACHAWU_010014</name>
</gene>
<feature type="compositionally biased region" description="Basic and acidic residues" evidence="1">
    <location>
        <begin position="678"/>
        <end position="700"/>
    </location>
</feature>
<evidence type="ECO:0000256" key="1">
    <source>
        <dbReference type="SAM" id="MobiDB-lite"/>
    </source>
</evidence>
<reference evidence="2 3" key="1">
    <citation type="submission" date="2024-10" db="EMBL/GenBank/DDBJ databases">
        <title>Updated reference genomes for cyclostephanoid diatoms.</title>
        <authorList>
            <person name="Roberts W.R."/>
            <person name="Alverson A.J."/>
        </authorList>
    </citation>
    <scope>NUCLEOTIDE SEQUENCE [LARGE SCALE GENOMIC DNA]</scope>
    <source>
        <strain evidence="2 3">AJA232-27</strain>
    </source>
</reference>
<dbReference type="Proteomes" id="UP001530293">
    <property type="component" value="Unassembled WGS sequence"/>
</dbReference>
<keyword evidence="3" id="KW-1185">Reference proteome</keyword>